<dbReference type="Proteomes" id="UP001321453">
    <property type="component" value="Unassembled WGS sequence"/>
</dbReference>
<dbReference type="Pfam" id="PF10745">
    <property type="entry name" value="DUF2530"/>
    <property type="match status" value="1"/>
</dbReference>
<feature type="transmembrane region" description="Helical" evidence="1">
    <location>
        <begin position="21"/>
        <end position="45"/>
    </location>
</feature>
<accession>A0ABT7S4J3</accession>
<keyword evidence="1" id="KW-1133">Transmembrane helix</keyword>
<feature type="transmembrane region" description="Helical" evidence="1">
    <location>
        <begin position="51"/>
        <end position="71"/>
    </location>
</feature>
<evidence type="ECO:0000256" key="1">
    <source>
        <dbReference type="SAM" id="Phobius"/>
    </source>
</evidence>
<evidence type="ECO:0000313" key="2">
    <source>
        <dbReference type="EMBL" id="MDM7830528.1"/>
    </source>
</evidence>
<organism evidence="2 3">
    <name type="scientific">Cellulomonas edaphi</name>
    <dbReference type="NCBI Taxonomy" id="3053468"/>
    <lineage>
        <taxon>Bacteria</taxon>
        <taxon>Bacillati</taxon>
        <taxon>Actinomycetota</taxon>
        <taxon>Actinomycetes</taxon>
        <taxon>Micrococcales</taxon>
        <taxon>Cellulomonadaceae</taxon>
        <taxon>Cellulomonas</taxon>
    </lineage>
</organism>
<protein>
    <submittedName>
        <fullName evidence="2">DUF2530 domain-containing protein</fullName>
    </submittedName>
</protein>
<dbReference type="EMBL" id="JAUCGR010000001">
    <property type="protein sequence ID" value="MDM7830528.1"/>
    <property type="molecule type" value="Genomic_DNA"/>
</dbReference>
<keyword evidence="1" id="KW-0812">Transmembrane</keyword>
<dbReference type="RefSeq" id="WP_289445565.1">
    <property type="nucleotide sequence ID" value="NZ_JAUCGR010000001.1"/>
</dbReference>
<keyword evidence="1" id="KW-0472">Membrane</keyword>
<sequence>MAAAPRRRPVDDPPLVPLEVDLARVMVVGTALWSVALVVSVVLWLTGTIGAIPVAVCAAGAVLGVLGWDWARRHRPPATPPAP</sequence>
<evidence type="ECO:0000313" key="3">
    <source>
        <dbReference type="Proteomes" id="UP001321453"/>
    </source>
</evidence>
<keyword evidence="3" id="KW-1185">Reference proteome</keyword>
<comment type="caution">
    <text evidence="2">The sequence shown here is derived from an EMBL/GenBank/DDBJ whole genome shotgun (WGS) entry which is preliminary data.</text>
</comment>
<dbReference type="InterPro" id="IPR019681">
    <property type="entry name" value="DUF2530"/>
</dbReference>
<gene>
    <name evidence="2" type="ORF">QRT05_04225</name>
</gene>
<name>A0ABT7S4J3_9CELL</name>
<reference evidence="2 3" key="1">
    <citation type="submission" date="2023-06" db="EMBL/GenBank/DDBJ databases">
        <title>Cellulomonas sp. MW9 Whole genome sequence.</title>
        <authorList>
            <person name="Park S."/>
        </authorList>
    </citation>
    <scope>NUCLEOTIDE SEQUENCE [LARGE SCALE GENOMIC DNA]</scope>
    <source>
        <strain evidence="2 3">MW9</strain>
    </source>
</reference>
<proteinExistence type="predicted"/>